<gene>
    <name evidence="2" type="ORF">F7725_028716</name>
</gene>
<dbReference type="GO" id="GO:0032587">
    <property type="term" value="C:ruffle membrane"/>
    <property type="evidence" value="ECO:0007669"/>
    <property type="project" value="TreeGrafter"/>
</dbReference>
<feature type="compositionally biased region" description="Basic and acidic residues" evidence="1">
    <location>
        <begin position="1164"/>
        <end position="1181"/>
    </location>
</feature>
<feature type="region of interest" description="Disordered" evidence="1">
    <location>
        <begin position="1164"/>
        <end position="1253"/>
    </location>
</feature>
<feature type="region of interest" description="Disordered" evidence="1">
    <location>
        <begin position="345"/>
        <end position="456"/>
    </location>
</feature>
<evidence type="ECO:0000313" key="3">
    <source>
        <dbReference type="Proteomes" id="UP000518266"/>
    </source>
</evidence>
<accession>A0A7J5XIZ0</accession>
<feature type="region of interest" description="Disordered" evidence="1">
    <location>
        <begin position="887"/>
        <end position="934"/>
    </location>
</feature>
<evidence type="ECO:0000313" key="2">
    <source>
        <dbReference type="EMBL" id="KAF3836158.1"/>
    </source>
</evidence>
<dbReference type="InterPro" id="IPR028221">
    <property type="entry name" value="JCAD"/>
</dbReference>
<feature type="compositionally biased region" description="Basic and acidic residues" evidence="1">
    <location>
        <begin position="1081"/>
        <end position="1105"/>
    </location>
</feature>
<feature type="region of interest" description="Disordered" evidence="1">
    <location>
        <begin position="826"/>
        <end position="860"/>
    </location>
</feature>
<dbReference type="PANTHER" id="PTHR34757:SF2">
    <property type="entry name" value="JUNCTIONAL CADHERIN 5-ASSOCIATED A"/>
    <property type="match status" value="1"/>
</dbReference>
<feature type="compositionally biased region" description="Basic and acidic residues" evidence="1">
    <location>
        <begin position="901"/>
        <end position="911"/>
    </location>
</feature>
<dbReference type="EMBL" id="JAAKFY010000024">
    <property type="protein sequence ID" value="KAF3836158.1"/>
    <property type="molecule type" value="Genomic_DNA"/>
</dbReference>
<feature type="compositionally biased region" description="Polar residues" evidence="1">
    <location>
        <begin position="345"/>
        <end position="355"/>
    </location>
</feature>
<feature type="region of interest" description="Disordered" evidence="1">
    <location>
        <begin position="581"/>
        <end position="601"/>
    </location>
</feature>
<comment type="caution">
    <text evidence="2">The sequence shown here is derived from an EMBL/GenBank/DDBJ whole genome shotgun (WGS) entry which is preliminary data.</text>
</comment>
<reference evidence="2 3" key="1">
    <citation type="submission" date="2020-03" db="EMBL/GenBank/DDBJ databases">
        <title>Dissostichus mawsoni Genome sequencing and assembly.</title>
        <authorList>
            <person name="Park H."/>
        </authorList>
    </citation>
    <scope>NUCLEOTIDE SEQUENCE [LARGE SCALE GENOMIC DNA]</scope>
    <source>
        <strain evidence="2">DM0001</strain>
        <tissue evidence="2">Muscle</tissue>
    </source>
</reference>
<dbReference type="Pfam" id="PF15351">
    <property type="entry name" value="JCAD"/>
    <property type="match status" value="1"/>
</dbReference>
<feature type="region of interest" description="Disordered" evidence="1">
    <location>
        <begin position="1025"/>
        <end position="1122"/>
    </location>
</feature>
<dbReference type="GO" id="GO:0005912">
    <property type="term" value="C:adherens junction"/>
    <property type="evidence" value="ECO:0007669"/>
    <property type="project" value="TreeGrafter"/>
</dbReference>
<sequence>MAGACRGYGEIAVDYRYRGDVYQQIQVAPDGSHWFRHPAGSWPDHQRERIMSSQKQLYPMYMTQQRPGGAIQYIPFDDPRIRHISSALGGNSLTDADKIRHIRNELPSVTVSEPASSDSAFLPPPLGPFISAKLADDANPTSSRDNDNNRWHSDLHKEAVDNFPATDQNCNNRYPKNPRPPPSPSSAFQAPLSRSSSRQGSSSDKVFAETITQVKKIVPDTRPENTKRRVSETIFCLVSVPVHTPTNISKDLPADQNNNETIPSLTVSNKDIFAVGLKESPNVRSKSVNEMPITPNYSHFHTSSTFSMRNYKRAPLRKEIIDAWALQASQDKELCYSGSWPGNQYRNQETQTGSPLTVVKSPEPKSPPGAQEPVQSAPDTTTDRGLGTDGSSAYGYPMAGQKNLHPSSNSAFSRLSLSPTQQTHIEPSRDPLPQTKAQDQASSPKKSTSSPLEDEEQVTFGQFLLKPVNRRPCDAIDELETINKEMEETISKRPNVGQCIDDLDGLNKMLDLNSGAHFTAGPESVRVAINFPIMHTEKPSIKVRSKSLASTPDSDSLDLKSAFFRPQANNIPPTNELPIFSNPDPKDSCLQPSLPKHNESSRLYRQDIPVPQESLLRDVGLTVYTETPGVLGSQCSAHSQFHLHLVIRSLVSQCSSHWRAGQHLLKIAVALSTNQIKNFKLRDDAVIGRNALSEPLNYKNESTIADKHLENLLNQEKANSLPAEDLSKLYEVKFGDGIPENESIEQRAARILGIAVPVEALGVADKLLEDNLNDMGTTVIEKLQSQSEEPQQLIAEYEQVKDEPVIVQGAKHEQVQDEPLIFQEAEHEQVKDEPSIVQGAEHEQVKDEPSIVQGAEHEQVKDEPIIVQGAEHEQVKDEPIIVQGAEHEQVQDEPLTAQGAKAEEVEGRGSEVDLQEGYRQNHSSNHSDGEDNQDTGIQSLVVLDLPEFPPNKLPLSLPVTSDDKLALSICSVERKGRGGTCKLIESMHDKLNYSASSTSLHMSTPERRARLKELDSVSRIRRLSLKGSESGEEMYSKEMEGDREENEVQEVPKEQVVGKQAEEEDTKLKEEAGNVEENPDEHENAHKTHEKLGDPEEDCKPKEEANGGTCQEEQRQEEKTEEMNVEIALKLENEGSEEVHVELKTVEPGEKMELNIVEDCKEKPLEKVREHQNTAEVRRAEATQGTKVKKVPKPKQRTKLQKPPLLPKPRSVPKREITLPVSFSTGTRGPSNMEDEEKHSVSDSYDPSRVERV</sequence>
<name>A0A7J5XIZ0_DISMA</name>
<feature type="region of interest" description="Disordered" evidence="1">
    <location>
        <begin position="131"/>
        <end position="205"/>
    </location>
</feature>
<proteinExistence type="predicted"/>
<evidence type="ECO:0000256" key="1">
    <source>
        <dbReference type="SAM" id="MobiDB-lite"/>
    </source>
</evidence>
<dbReference type="OrthoDB" id="8669630at2759"/>
<evidence type="ECO:0008006" key="4">
    <source>
        <dbReference type="Google" id="ProtNLM"/>
    </source>
</evidence>
<dbReference type="AlphaFoldDB" id="A0A7J5XIZ0"/>
<dbReference type="GO" id="GO:1903589">
    <property type="term" value="P:positive regulation of blood vessel endothelial cell proliferation involved in sprouting angiogenesis"/>
    <property type="evidence" value="ECO:0007669"/>
    <property type="project" value="TreeGrafter"/>
</dbReference>
<feature type="compositionally biased region" description="Basic and acidic residues" evidence="1">
    <location>
        <begin position="1236"/>
        <end position="1253"/>
    </location>
</feature>
<feature type="compositionally biased region" description="Basic and acidic residues" evidence="1">
    <location>
        <begin position="1112"/>
        <end position="1122"/>
    </location>
</feature>
<feature type="compositionally biased region" description="Low complexity" evidence="1">
    <location>
        <begin position="193"/>
        <end position="203"/>
    </location>
</feature>
<feature type="compositionally biased region" description="Basic and acidic residues" evidence="1">
    <location>
        <begin position="144"/>
        <end position="160"/>
    </location>
</feature>
<feature type="compositionally biased region" description="Basic residues" evidence="1">
    <location>
        <begin position="1187"/>
        <end position="1200"/>
    </location>
</feature>
<feature type="compositionally biased region" description="Polar residues" evidence="1">
    <location>
        <begin position="1221"/>
        <end position="1230"/>
    </location>
</feature>
<protein>
    <recommendedName>
        <fullName evidence="4">Junctional protein associated with coronary artery disease</fullName>
    </recommendedName>
</protein>
<keyword evidence="3" id="KW-1185">Reference proteome</keyword>
<dbReference type="PANTHER" id="PTHR34757">
    <property type="entry name" value="JUNCTIONAL PROTEIN ASSOCIATED WITH CORONARY ARTERY DISEASE"/>
    <property type="match status" value="1"/>
</dbReference>
<dbReference type="Proteomes" id="UP000518266">
    <property type="component" value="Unassembled WGS sequence"/>
</dbReference>
<organism evidence="2 3">
    <name type="scientific">Dissostichus mawsoni</name>
    <name type="common">Antarctic cod</name>
    <dbReference type="NCBI Taxonomy" id="36200"/>
    <lineage>
        <taxon>Eukaryota</taxon>
        <taxon>Metazoa</taxon>
        <taxon>Chordata</taxon>
        <taxon>Craniata</taxon>
        <taxon>Vertebrata</taxon>
        <taxon>Euteleostomi</taxon>
        <taxon>Actinopterygii</taxon>
        <taxon>Neopterygii</taxon>
        <taxon>Teleostei</taxon>
        <taxon>Neoteleostei</taxon>
        <taxon>Acanthomorphata</taxon>
        <taxon>Eupercaria</taxon>
        <taxon>Perciformes</taxon>
        <taxon>Notothenioidei</taxon>
        <taxon>Nototheniidae</taxon>
        <taxon>Dissostichus</taxon>
    </lineage>
</organism>
<feature type="compositionally biased region" description="Polar residues" evidence="1">
    <location>
        <begin position="435"/>
        <end position="451"/>
    </location>
</feature>
<feature type="compositionally biased region" description="Low complexity" evidence="1">
    <location>
        <begin position="407"/>
        <end position="418"/>
    </location>
</feature>